<keyword evidence="1" id="KW-0472">Membrane</keyword>
<evidence type="ECO:0000313" key="3">
    <source>
        <dbReference type="Proteomes" id="UP001162162"/>
    </source>
</evidence>
<name>A0AAV8Y7G1_9CUCU</name>
<organism evidence="2 3">
    <name type="scientific">Aromia moschata</name>
    <dbReference type="NCBI Taxonomy" id="1265417"/>
    <lineage>
        <taxon>Eukaryota</taxon>
        <taxon>Metazoa</taxon>
        <taxon>Ecdysozoa</taxon>
        <taxon>Arthropoda</taxon>
        <taxon>Hexapoda</taxon>
        <taxon>Insecta</taxon>
        <taxon>Pterygota</taxon>
        <taxon>Neoptera</taxon>
        <taxon>Endopterygota</taxon>
        <taxon>Coleoptera</taxon>
        <taxon>Polyphaga</taxon>
        <taxon>Cucujiformia</taxon>
        <taxon>Chrysomeloidea</taxon>
        <taxon>Cerambycidae</taxon>
        <taxon>Cerambycinae</taxon>
        <taxon>Callichromatini</taxon>
        <taxon>Aromia</taxon>
    </lineage>
</organism>
<keyword evidence="1" id="KW-0812">Transmembrane</keyword>
<feature type="transmembrane region" description="Helical" evidence="1">
    <location>
        <begin position="225"/>
        <end position="245"/>
    </location>
</feature>
<accession>A0AAV8Y7G1</accession>
<dbReference type="AlphaFoldDB" id="A0AAV8Y7G1"/>
<feature type="transmembrane region" description="Helical" evidence="1">
    <location>
        <begin position="397"/>
        <end position="417"/>
    </location>
</feature>
<feature type="transmembrane region" description="Helical" evidence="1">
    <location>
        <begin position="437"/>
        <end position="455"/>
    </location>
</feature>
<feature type="transmembrane region" description="Helical" evidence="1">
    <location>
        <begin position="83"/>
        <end position="102"/>
    </location>
</feature>
<comment type="caution">
    <text evidence="2">The sequence shown here is derived from an EMBL/GenBank/DDBJ whole genome shotgun (WGS) entry which is preliminary data.</text>
</comment>
<feature type="transmembrane region" description="Helical" evidence="1">
    <location>
        <begin position="368"/>
        <end position="390"/>
    </location>
</feature>
<evidence type="ECO:0000313" key="2">
    <source>
        <dbReference type="EMBL" id="KAJ8947418.1"/>
    </source>
</evidence>
<feature type="transmembrane region" description="Helical" evidence="1">
    <location>
        <begin position="154"/>
        <end position="171"/>
    </location>
</feature>
<feature type="transmembrane region" description="Helical" evidence="1">
    <location>
        <begin position="54"/>
        <end position="71"/>
    </location>
</feature>
<dbReference type="Proteomes" id="UP001162162">
    <property type="component" value="Unassembled WGS sequence"/>
</dbReference>
<proteinExistence type="predicted"/>
<evidence type="ECO:0000256" key="1">
    <source>
        <dbReference type="SAM" id="Phobius"/>
    </source>
</evidence>
<gene>
    <name evidence="2" type="ORF">NQ318_009624</name>
</gene>
<keyword evidence="1" id="KW-1133">Transmembrane helix</keyword>
<sequence length="479" mass="54779">MEEDDHDELLQCTDDESLSEQEDQCLPIDKPEENYRHTLTYFNHTKLEFITTKLTLIFSTTVLLILLPLYLESINVKGNAYSMILTNTSISTILFVTTMVIAKCFCEKYRNIRICSFPVRFPRLILLSGVYFLCAFMVIYALDRKRVLCHLQDPIKGVVLVFSLLYYFFFCRKLMGLQRIFSATTIIVGLFIAVDYGLCDEFRCRGYEREKLSDDTGPWTWQTHAIWTTVYISGLALFAAYFTLLDRFILSNNEMEFHNINIPSTFLSTVSRSVSFPNTNSVAPAQFIGNTVTESPHLTKKHSVVHLAMWIHIIGLVITMLLFWTDFTHGIGKSLDAAEFWNYTINGLICHFQKPQPPSMEQSSCGNVFLFSWIFMCSYVLFVVMSIKFLILSQSAVYTIASMSTALPLVGVWWSLFHVAPHTDGLLVWSPSLTGELICALLGLPIVIIGLFLLCKAHFKDYQWSRLSTTHIMPSNHFA</sequence>
<dbReference type="EMBL" id="JAPWTK010000161">
    <property type="protein sequence ID" value="KAJ8947418.1"/>
    <property type="molecule type" value="Genomic_DNA"/>
</dbReference>
<feature type="transmembrane region" description="Helical" evidence="1">
    <location>
        <begin position="180"/>
        <end position="198"/>
    </location>
</feature>
<feature type="transmembrane region" description="Helical" evidence="1">
    <location>
        <begin position="304"/>
        <end position="324"/>
    </location>
</feature>
<feature type="transmembrane region" description="Helical" evidence="1">
    <location>
        <begin position="123"/>
        <end position="142"/>
    </location>
</feature>
<reference evidence="2" key="1">
    <citation type="journal article" date="2023" name="Insect Mol. Biol.">
        <title>Genome sequencing provides insights into the evolution of gene families encoding plant cell wall-degrading enzymes in longhorned beetles.</title>
        <authorList>
            <person name="Shin N.R."/>
            <person name="Okamura Y."/>
            <person name="Kirsch R."/>
            <person name="Pauchet Y."/>
        </authorList>
    </citation>
    <scope>NUCLEOTIDE SEQUENCE</scope>
    <source>
        <strain evidence="2">AMC_N1</strain>
    </source>
</reference>
<keyword evidence="3" id="KW-1185">Reference proteome</keyword>
<protein>
    <submittedName>
        <fullName evidence="2">Uncharacterized protein</fullName>
    </submittedName>
</protein>